<proteinExistence type="predicted"/>
<gene>
    <name evidence="1" type="ORF">BUALT_Bualt07G0165900</name>
</gene>
<keyword evidence="2" id="KW-1185">Reference proteome</keyword>
<comment type="caution">
    <text evidence="1">The sequence shown here is derived from an EMBL/GenBank/DDBJ whole genome shotgun (WGS) entry which is preliminary data.</text>
</comment>
<reference evidence="1" key="1">
    <citation type="submission" date="2019-10" db="EMBL/GenBank/DDBJ databases">
        <authorList>
            <person name="Zhang R."/>
            <person name="Pan Y."/>
            <person name="Wang J."/>
            <person name="Ma R."/>
            <person name="Yu S."/>
        </authorList>
    </citation>
    <scope>NUCLEOTIDE SEQUENCE</scope>
    <source>
        <strain evidence="1">LA-IB0</strain>
        <tissue evidence="1">Leaf</tissue>
    </source>
</reference>
<accession>A0AAV6XHU2</accession>
<dbReference type="Proteomes" id="UP000826271">
    <property type="component" value="Unassembled WGS sequence"/>
</dbReference>
<protein>
    <submittedName>
        <fullName evidence="1">Uncharacterized protein</fullName>
    </submittedName>
</protein>
<evidence type="ECO:0000313" key="2">
    <source>
        <dbReference type="Proteomes" id="UP000826271"/>
    </source>
</evidence>
<dbReference type="AlphaFoldDB" id="A0AAV6XHU2"/>
<organism evidence="1 2">
    <name type="scientific">Buddleja alternifolia</name>
    <dbReference type="NCBI Taxonomy" id="168488"/>
    <lineage>
        <taxon>Eukaryota</taxon>
        <taxon>Viridiplantae</taxon>
        <taxon>Streptophyta</taxon>
        <taxon>Embryophyta</taxon>
        <taxon>Tracheophyta</taxon>
        <taxon>Spermatophyta</taxon>
        <taxon>Magnoliopsida</taxon>
        <taxon>eudicotyledons</taxon>
        <taxon>Gunneridae</taxon>
        <taxon>Pentapetalae</taxon>
        <taxon>asterids</taxon>
        <taxon>lamiids</taxon>
        <taxon>Lamiales</taxon>
        <taxon>Scrophulariaceae</taxon>
        <taxon>Buddlejeae</taxon>
        <taxon>Buddleja</taxon>
    </lineage>
</organism>
<evidence type="ECO:0000313" key="1">
    <source>
        <dbReference type="EMBL" id="KAG8380172.1"/>
    </source>
</evidence>
<dbReference type="EMBL" id="WHWC01000007">
    <property type="protein sequence ID" value="KAG8380172.1"/>
    <property type="molecule type" value="Genomic_DNA"/>
</dbReference>
<name>A0AAV6XHU2_9LAMI</name>
<sequence length="101" mass="11144">MSTSVISDSMVMSAGPDGPAVNGPIWWKMDMWPLCRGRKRRNFTLSEADKPGRSDGPTFQLLQQVSGLKPTTRSYCAFNSGHDTCSKEEFGEPEISKVNAM</sequence>